<evidence type="ECO:0000313" key="10">
    <source>
        <dbReference type="EMBL" id="KAJ4459463.1"/>
    </source>
</evidence>
<evidence type="ECO:0000256" key="5">
    <source>
        <dbReference type="SAM" id="Coils"/>
    </source>
</evidence>
<organism evidence="10 11">
    <name type="scientific">Paratrimastix pyriformis</name>
    <dbReference type="NCBI Taxonomy" id="342808"/>
    <lineage>
        <taxon>Eukaryota</taxon>
        <taxon>Metamonada</taxon>
        <taxon>Preaxostyla</taxon>
        <taxon>Paratrimastigidae</taxon>
        <taxon>Paratrimastix</taxon>
    </lineage>
</organism>
<feature type="region of interest" description="Disordered" evidence="6">
    <location>
        <begin position="454"/>
        <end position="474"/>
    </location>
</feature>
<dbReference type="PROSITE" id="PS50145">
    <property type="entry name" value="ZF_TRAF"/>
    <property type="match status" value="1"/>
</dbReference>
<keyword evidence="2 4" id="KW-0863">Zinc-finger</keyword>
<gene>
    <name evidence="10" type="ORF">PAPYR_4510</name>
</gene>
<feature type="domain" description="F5/8 type C" evidence="7">
    <location>
        <begin position="421"/>
        <end position="586"/>
    </location>
</feature>
<dbReference type="Gene3D" id="2.60.120.260">
    <property type="entry name" value="Galactose-binding domain-like"/>
    <property type="match status" value="1"/>
</dbReference>
<dbReference type="InterPro" id="IPR008979">
    <property type="entry name" value="Galactose-bd-like_sf"/>
</dbReference>
<dbReference type="InterPro" id="IPR001841">
    <property type="entry name" value="Znf_RING"/>
</dbReference>
<dbReference type="Gene3D" id="3.30.40.10">
    <property type="entry name" value="Zinc/RING finger domain, C3HC4 (zinc finger)"/>
    <property type="match status" value="2"/>
</dbReference>
<reference evidence="10" key="1">
    <citation type="journal article" date="2022" name="bioRxiv">
        <title>Genomics of Preaxostyla Flagellates Illuminates Evolutionary Transitions and the Path Towards Mitochondrial Loss.</title>
        <authorList>
            <person name="Novak L.V.F."/>
            <person name="Treitli S.C."/>
            <person name="Pyrih J."/>
            <person name="Halakuc P."/>
            <person name="Pipaliya S.V."/>
            <person name="Vacek V."/>
            <person name="Brzon O."/>
            <person name="Soukal P."/>
            <person name="Eme L."/>
            <person name="Dacks J.B."/>
            <person name="Karnkowska A."/>
            <person name="Elias M."/>
            <person name="Hampl V."/>
        </authorList>
    </citation>
    <scope>NUCLEOTIDE SEQUENCE</scope>
    <source>
        <strain evidence="10">RCP-MX</strain>
    </source>
</reference>
<keyword evidence="1 4" id="KW-0479">Metal-binding</keyword>
<keyword evidence="11" id="KW-1185">Reference proteome</keyword>
<evidence type="ECO:0000256" key="3">
    <source>
        <dbReference type="ARBA" id="ARBA00022833"/>
    </source>
</evidence>
<dbReference type="InterPro" id="IPR000421">
    <property type="entry name" value="FA58C"/>
</dbReference>
<feature type="coiled-coil region" evidence="5">
    <location>
        <begin position="205"/>
        <end position="267"/>
    </location>
</feature>
<dbReference type="EMBL" id="JAPMOS010000019">
    <property type="protein sequence ID" value="KAJ4459463.1"/>
    <property type="molecule type" value="Genomic_DNA"/>
</dbReference>
<evidence type="ECO:0000259" key="9">
    <source>
        <dbReference type="PROSITE" id="PS50145"/>
    </source>
</evidence>
<evidence type="ECO:0000313" key="11">
    <source>
        <dbReference type="Proteomes" id="UP001141327"/>
    </source>
</evidence>
<accession>A0ABQ8UJR1</accession>
<comment type="caution">
    <text evidence="10">The sequence shown here is derived from an EMBL/GenBank/DDBJ whole genome shotgun (WGS) entry which is preliminary data.</text>
</comment>
<dbReference type="Proteomes" id="UP001141327">
    <property type="component" value="Unassembled WGS sequence"/>
</dbReference>
<evidence type="ECO:0000256" key="4">
    <source>
        <dbReference type="PROSITE-ProRule" id="PRU00207"/>
    </source>
</evidence>
<dbReference type="Pfam" id="PF22633">
    <property type="entry name" value="F5_F8_type_C_2"/>
    <property type="match status" value="1"/>
</dbReference>
<evidence type="ECO:0000259" key="7">
    <source>
        <dbReference type="PROSITE" id="PS50022"/>
    </source>
</evidence>
<dbReference type="PANTHER" id="PTHR47457">
    <property type="entry name" value="OS05G0345500 PROTEIN"/>
    <property type="match status" value="1"/>
</dbReference>
<dbReference type="InterPro" id="IPR001293">
    <property type="entry name" value="Znf_TRAF"/>
</dbReference>
<evidence type="ECO:0000256" key="1">
    <source>
        <dbReference type="ARBA" id="ARBA00022723"/>
    </source>
</evidence>
<evidence type="ECO:0000259" key="8">
    <source>
        <dbReference type="PROSITE" id="PS50089"/>
    </source>
</evidence>
<protein>
    <submittedName>
        <fullName evidence="10">E3 ubiquitin-protein ligase HECTD1</fullName>
    </submittedName>
</protein>
<name>A0ABQ8UJR1_9EUKA</name>
<evidence type="ECO:0000256" key="2">
    <source>
        <dbReference type="ARBA" id="ARBA00022771"/>
    </source>
</evidence>
<evidence type="ECO:0000256" key="6">
    <source>
        <dbReference type="SAM" id="MobiDB-lite"/>
    </source>
</evidence>
<dbReference type="PROSITE" id="PS50089">
    <property type="entry name" value="ZF_RING_2"/>
    <property type="match status" value="1"/>
</dbReference>
<dbReference type="SUPFAM" id="SSF49785">
    <property type="entry name" value="Galactose-binding domain-like"/>
    <property type="match status" value="1"/>
</dbReference>
<dbReference type="PROSITE" id="PS50022">
    <property type="entry name" value="FA58C_3"/>
    <property type="match status" value="1"/>
</dbReference>
<proteinExistence type="predicted"/>
<feature type="domain" description="RING-type" evidence="8">
    <location>
        <begin position="46"/>
        <end position="81"/>
    </location>
</feature>
<keyword evidence="3 4" id="KW-0862">Zinc</keyword>
<feature type="domain" description="TRAF-type" evidence="9">
    <location>
        <begin position="124"/>
        <end position="179"/>
    </location>
</feature>
<dbReference type="InterPro" id="IPR013083">
    <property type="entry name" value="Znf_RING/FYVE/PHD"/>
</dbReference>
<dbReference type="SUPFAM" id="SSF49599">
    <property type="entry name" value="TRAF domain-like"/>
    <property type="match status" value="1"/>
</dbReference>
<keyword evidence="5" id="KW-0175">Coiled coil</keyword>
<feature type="zinc finger region" description="TRAF-type" evidence="4">
    <location>
        <begin position="124"/>
        <end position="179"/>
    </location>
</feature>
<sequence>MEAGDGVTTGNSNDACCRKSSPCRPRDQLEYIIPSGRRADDETWRCPACHAHYEDPVFLSCGDTVCRSCVAAIGGVCPTCSEKFTGKLCSSRVSQRQVKQMQCHCPNRGLGCEAVVGVLDVEHHLGSECEWREEECDQCHQQVRRAEMARHKDTTCARKPMACGYADVGCETRCAQDDLAAHERDGVVAHMGLLRQCLAGTSLELAQTRHELAATASELTQTKAELAESRAAQGGTVAALSQTQHDLAQTKEQLTQCEVALAQTKEQNQHDLAAVRLQLDQVWLASGMHDGLRPWDLSLALPPPAPEGLEARLEPDTGEVAISWQPVPPPPDVAPYCPLSVCYRVEAALPRGRARTVIYLGLECRCWYRCPTSDPGAVPFAVVAMRGLAESRPCDAAIQQPYPPPPGSILFTYDHDMDERGLFYYLGTQGRSQPWQNPAEAGWVTATRSSESGFGKASELTGREACNSSTASRPRPSWWQVDLGAGRLFTPTRYTLRHSYCDYCVESRLQSWRLEGSVDGAEGSWRTLDEHTNEPYALAARPDAMATFAVAPARAFPARLFRVLMTGPSPSGRHYLVLSGLEMYGSLLPRVVS</sequence>
<dbReference type="PANTHER" id="PTHR47457:SF1">
    <property type="entry name" value="BTB DOMAIN-CONTAINING PROTEIN-RELATED"/>
    <property type="match status" value="1"/>
</dbReference>
<dbReference type="SUPFAM" id="SSF57850">
    <property type="entry name" value="RING/U-box"/>
    <property type="match status" value="1"/>
</dbReference>